<proteinExistence type="inferred from homology"/>
<keyword evidence="4" id="KW-1185">Reference proteome</keyword>
<gene>
    <name evidence="3" type="ORF">GCM10022276_07330</name>
</gene>
<dbReference type="InterPro" id="IPR023393">
    <property type="entry name" value="START-like_dom_sf"/>
</dbReference>
<dbReference type="RefSeq" id="WP_344698336.1">
    <property type="nucleotide sequence ID" value="NZ_BAABBM010000001.1"/>
</dbReference>
<dbReference type="Pfam" id="PF08327">
    <property type="entry name" value="AHSA1"/>
    <property type="match status" value="1"/>
</dbReference>
<dbReference type="SUPFAM" id="SSF55961">
    <property type="entry name" value="Bet v1-like"/>
    <property type="match status" value="1"/>
</dbReference>
<evidence type="ECO:0000256" key="1">
    <source>
        <dbReference type="ARBA" id="ARBA00006817"/>
    </source>
</evidence>
<dbReference type="EMBL" id="BAABBM010000001">
    <property type="protein sequence ID" value="GAA3890762.1"/>
    <property type="molecule type" value="Genomic_DNA"/>
</dbReference>
<accession>A0ABP7KZD6</accession>
<dbReference type="Gene3D" id="3.30.530.20">
    <property type="match status" value="1"/>
</dbReference>
<evidence type="ECO:0000259" key="2">
    <source>
        <dbReference type="Pfam" id="PF08327"/>
    </source>
</evidence>
<reference evidence="4" key="1">
    <citation type="journal article" date="2019" name="Int. J. Syst. Evol. Microbiol.">
        <title>The Global Catalogue of Microorganisms (GCM) 10K type strain sequencing project: providing services to taxonomists for standard genome sequencing and annotation.</title>
        <authorList>
            <consortium name="The Broad Institute Genomics Platform"/>
            <consortium name="The Broad Institute Genome Sequencing Center for Infectious Disease"/>
            <person name="Wu L."/>
            <person name="Ma J."/>
        </authorList>
    </citation>
    <scope>NUCLEOTIDE SEQUENCE [LARGE SCALE GENOMIC DNA]</scope>
    <source>
        <strain evidence="4">JCM 17543</strain>
    </source>
</reference>
<dbReference type="InterPro" id="IPR013538">
    <property type="entry name" value="ASHA1/2-like_C"/>
</dbReference>
<protein>
    <submittedName>
        <fullName evidence="3">SRPBCC family protein</fullName>
    </submittedName>
</protein>
<name>A0ABP7KZD6_9SPHN</name>
<evidence type="ECO:0000313" key="4">
    <source>
        <dbReference type="Proteomes" id="UP001500827"/>
    </source>
</evidence>
<sequence length="179" mass="20190">MTEQVMTKPVERIAPDAIRLQRVLDAPVDTVWRYLTVAELRQQWFMGGTDAQADSEFELLNDHDNLSDDTVPYPESYAPYKGKTWNEKVIRFEPPRLLETTFQGGKNGTVVFELFPEGDRTRIVLTHSGIESGTGAQDFGSGWNSHLTVLQERLAGRGVPNFWELHARSRDAVAKALEA</sequence>
<dbReference type="Proteomes" id="UP001500827">
    <property type="component" value="Unassembled WGS sequence"/>
</dbReference>
<comment type="similarity">
    <text evidence="1">Belongs to the AHA1 family.</text>
</comment>
<organism evidence="3 4">
    <name type="scientific">Sphingomonas limnosediminicola</name>
    <dbReference type="NCBI Taxonomy" id="940133"/>
    <lineage>
        <taxon>Bacteria</taxon>
        <taxon>Pseudomonadati</taxon>
        <taxon>Pseudomonadota</taxon>
        <taxon>Alphaproteobacteria</taxon>
        <taxon>Sphingomonadales</taxon>
        <taxon>Sphingomonadaceae</taxon>
        <taxon>Sphingomonas</taxon>
    </lineage>
</organism>
<evidence type="ECO:0000313" key="3">
    <source>
        <dbReference type="EMBL" id="GAA3890762.1"/>
    </source>
</evidence>
<comment type="caution">
    <text evidence="3">The sequence shown here is derived from an EMBL/GenBank/DDBJ whole genome shotgun (WGS) entry which is preliminary data.</text>
</comment>
<feature type="domain" description="Activator of Hsp90 ATPase homologue 1/2-like C-terminal" evidence="2">
    <location>
        <begin position="25"/>
        <end position="154"/>
    </location>
</feature>